<dbReference type="InterPro" id="IPR036291">
    <property type="entry name" value="NAD(P)-bd_dom_sf"/>
</dbReference>
<evidence type="ECO:0000256" key="3">
    <source>
        <dbReference type="SAM" id="SignalP"/>
    </source>
</evidence>
<dbReference type="EMBL" id="JAPDMQ010000088">
    <property type="protein sequence ID" value="KAK0535815.1"/>
    <property type="molecule type" value="Genomic_DNA"/>
</dbReference>
<dbReference type="Pfam" id="PF00106">
    <property type="entry name" value="adh_short"/>
    <property type="match status" value="1"/>
</dbReference>
<feature type="signal peptide" evidence="3">
    <location>
        <begin position="1"/>
        <end position="19"/>
    </location>
</feature>
<dbReference type="PANTHER" id="PTHR24320">
    <property type="entry name" value="RETINOL DEHYDROGENASE"/>
    <property type="match status" value="1"/>
</dbReference>
<keyword evidence="3" id="KW-0732">Signal</keyword>
<dbReference type="PRINTS" id="PR00081">
    <property type="entry name" value="GDHRDH"/>
</dbReference>
<accession>A0AAN6GGC5</accession>
<dbReference type="Proteomes" id="UP001176521">
    <property type="component" value="Unassembled WGS sequence"/>
</dbReference>
<organism evidence="4 5">
    <name type="scientific">Tilletia horrida</name>
    <dbReference type="NCBI Taxonomy" id="155126"/>
    <lineage>
        <taxon>Eukaryota</taxon>
        <taxon>Fungi</taxon>
        <taxon>Dikarya</taxon>
        <taxon>Basidiomycota</taxon>
        <taxon>Ustilaginomycotina</taxon>
        <taxon>Exobasidiomycetes</taxon>
        <taxon>Tilletiales</taxon>
        <taxon>Tilletiaceae</taxon>
        <taxon>Tilletia</taxon>
    </lineage>
</organism>
<feature type="chain" id="PRO_5042987160" evidence="3">
    <location>
        <begin position="20"/>
        <end position="352"/>
    </location>
</feature>
<evidence type="ECO:0000313" key="5">
    <source>
        <dbReference type="Proteomes" id="UP001176521"/>
    </source>
</evidence>
<name>A0AAN6GGC5_9BASI</name>
<protein>
    <submittedName>
        <fullName evidence="4">Uncharacterized protein</fullName>
    </submittedName>
</protein>
<comment type="similarity">
    <text evidence="1">Belongs to the short-chain dehydrogenases/reductases (SDR) family.</text>
</comment>
<dbReference type="AlphaFoldDB" id="A0AAN6GGC5"/>
<evidence type="ECO:0000256" key="2">
    <source>
        <dbReference type="ARBA" id="ARBA00023002"/>
    </source>
</evidence>
<dbReference type="SUPFAM" id="SSF51735">
    <property type="entry name" value="NAD(P)-binding Rossmann-fold domains"/>
    <property type="match status" value="1"/>
</dbReference>
<sequence>MWLWPVLSAVACAVPFIMPNPAAPEARDGRAVDITGKTVIITGANSGVGFAVAKELVRRGANVIMACRSSARGEQARQAIIDALQDTVPTASKQVTVAILDVGRLASVHEFAKKYEQDHPHRKIDLLYLNAGIAGIGRNDPTLTPEGFEAFYATNFLGHFLLLYLLHSRLAEDARVISTSSFGGIIASFSKTFSTTTVKGQVEGGFHFAPRVKPMPTGSNESGYAQTKAMQVLMTRALNQRIAANGSRRIALAYHPGLVSTNIFAVAKEAGWFTFLTFLTLCNWLLGISPEVAARTPVFLGTATEAALAQRGDRSKIWERSKSYSSIFDKPAVERFWQRWCADADITADWSL</sequence>
<dbReference type="GO" id="GO:0016491">
    <property type="term" value="F:oxidoreductase activity"/>
    <property type="evidence" value="ECO:0007669"/>
    <property type="project" value="UniProtKB-KW"/>
</dbReference>
<comment type="caution">
    <text evidence="4">The sequence shown here is derived from an EMBL/GenBank/DDBJ whole genome shotgun (WGS) entry which is preliminary data.</text>
</comment>
<dbReference type="PANTHER" id="PTHR24320:SF152">
    <property type="entry name" value="SHORT-CHAIN DEHYDROGENASE_REDUCTASE FAMILY PROTEIN"/>
    <property type="match status" value="1"/>
</dbReference>
<keyword evidence="5" id="KW-1185">Reference proteome</keyword>
<dbReference type="InterPro" id="IPR002347">
    <property type="entry name" value="SDR_fam"/>
</dbReference>
<gene>
    <name evidence="4" type="ORF">OC842_002184</name>
</gene>
<reference evidence="4" key="1">
    <citation type="journal article" date="2023" name="PhytoFront">
        <title>Draft Genome Resources of Seven Strains of Tilletia horrida, Causal Agent of Kernel Smut of Rice.</title>
        <authorList>
            <person name="Khanal S."/>
            <person name="Antony Babu S."/>
            <person name="Zhou X.G."/>
        </authorList>
    </citation>
    <scope>NUCLEOTIDE SEQUENCE</scope>
    <source>
        <strain evidence="4">TX3</strain>
    </source>
</reference>
<dbReference type="Gene3D" id="3.40.50.720">
    <property type="entry name" value="NAD(P)-binding Rossmann-like Domain"/>
    <property type="match status" value="1"/>
</dbReference>
<evidence type="ECO:0000313" key="4">
    <source>
        <dbReference type="EMBL" id="KAK0535815.1"/>
    </source>
</evidence>
<evidence type="ECO:0000256" key="1">
    <source>
        <dbReference type="ARBA" id="ARBA00006484"/>
    </source>
</evidence>
<keyword evidence="2" id="KW-0560">Oxidoreductase</keyword>
<proteinExistence type="inferred from homology"/>